<dbReference type="SUPFAM" id="SSF53383">
    <property type="entry name" value="PLP-dependent transferases"/>
    <property type="match status" value="1"/>
</dbReference>
<evidence type="ECO:0000256" key="1">
    <source>
        <dbReference type="ARBA" id="ARBA00005384"/>
    </source>
</evidence>
<organism evidence="8 9">
    <name type="scientific">Periweissella fabalis</name>
    <dbReference type="NCBI Taxonomy" id="1070421"/>
    <lineage>
        <taxon>Bacteria</taxon>
        <taxon>Bacillati</taxon>
        <taxon>Bacillota</taxon>
        <taxon>Bacilli</taxon>
        <taxon>Lactobacillales</taxon>
        <taxon>Lactobacillaceae</taxon>
        <taxon>Periweissella</taxon>
    </lineage>
</organism>
<keyword evidence="4" id="KW-0805">Transcription regulation</keyword>
<keyword evidence="8" id="KW-0808">Transferase</keyword>
<dbReference type="Pfam" id="PF00392">
    <property type="entry name" value="GntR"/>
    <property type="match status" value="1"/>
</dbReference>
<evidence type="ECO:0000256" key="3">
    <source>
        <dbReference type="ARBA" id="ARBA00022898"/>
    </source>
</evidence>
<keyword evidence="3" id="KW-0663">Pyridoxal phosphate</keyword>
<dbReference type="GO" id="GO:0008483">
    <property type="term" value="F:transaminase activity"/>
    <property type="evidence" value="ECO:0007669"/>
    <property type="project" value="UniProtKB-KW"/>
</dbReference>
<protein>
    <submittedName>
        <fullName evidence="8">PLP-dependent aminotransferase family protein</fullName>
    </submittedName>
</protein>
<evidence type="ECO:0000313" key="9">
    <source>
        <dbReference type="Proteomes" id="UP000549765"/>
    </source>
</evidence>
<evidence type="ECO:0000256" key="6">
    <source>
        <dbReference type="ARBA" id="ARBA00023163"/>
    </source>
</evidence>
<reference evidence="8 9" key="1">
    <citation type="submission" date="2020-04" db="EMBL/GenBank/DDBJ databases">
        <title>MicrobeNet Type strains.</title>
        <authorList>
            <person name="Nicholson A.C."/>
        </authorList>
    </citation>
    <scope>NUCLEOTIDE SEQUENCE [LARGE SCALE GENOMIC DNA]</scope>
    <source>
        <strain evidence="8 9">CCUG 61472</strain>
    </source>
</reference>
<evidence type="ECO:0000259" key="7">
    <source>
        <dbReference type="PROSITE" id="PS50949"/>
    </source>
</evidence>
<sequence>MTKYATVLAYITNMINNGTWPVGTKLPSIRSLATQFQCNKDTVSHVLQELKYQNIIYAVAKSGNYVLTGVEQPTPVIKQPIKFANSMPDETLFPYNDFRACLNQVTQTSHEHLFTYFNNPAGYPPLITAINDYFNTQHLFTHTGQIAITSGIQQALYILTRMPFPNHKQTILLEQPTYHQMNALVENLTTDYLTITRNANGLDWDALENIFKTQPIKFFYTIPRFSVPYGQSYTNRERAKLCHLAQKYDVYLVEDDYFADFENNSRVKTLYEQAHVDHVIYLRSFSKIIFPALRLGAVIMPPKLFDSFINEKQLIDYDTNMFMQRALAIYLTSSMFTRHRHQITTAYHQKARRLNTFLQQHGIKKNNLATQVVLHFDTTKISALMLTELLKQQNLEVNMLTTNYIGQRPLNLFSIDVRNMPSATITANLTTLWAVIGIYIIRDVDA</sequence>
<dbReference type="GO" id="GO:0003700">
    <property type="term" value="F:DNA-binding transcription factor activity"/>
    <property type="evidence" value="ECO:0007669"/>
    <property type="project" value="InterPro"/>
</dbReference>
<proteinExistence type="inferred from homology"/>
<feature type="domain" description="HTH gntR-type" evidence="7">
    <location>
        <begin position="1"/>
        <end position="69"/>
    </location>
</feature>
<name>A0A7X6S3Y8_9LACO</name>
<keyword evidence="5" id="KW-0238">DNA-binding</keyword>
<gene>
    <name evidence="8" type="ORF">HF964_06445</name>
</gene>
<dbReference type="InterPro" id="IPR015424">
    <property type="entry name" value="PyrdxlP-dep_Trfase"/>
</dbReference>
<dbReference type="GO" id="GO:0030170">
    <property type="term" value="F:pyridoxal phosphate binding"/>
    <property type="evidence" value="ECO:0007669"/>
    <property type="project" value="InterPro"/>
</dbReference>
<evidence type="ECO:0000256" key="5">
    <source>
        <dbReference type="ARBA" id="ARBA00023125"/>
    </source>
</evidence>
<dbReference type="InterPro" id="IPR004839">
    <property type="entry name" value="Aminotransferase_I/II_large"/>
</dbReference>
<dbReference type="PANTHER" id="PTHR46577:SF1">
    <property type="entry name" value="HTH-TYPE TRANSCRIPTIONAL REGULATORY PROTEIN GABR"/>
    <property type="match status" value="1"/>
</dbReference>
<dbReference type="CDD" id="cd00609">
    <property type="entry name" value="AAT_like"/>
    <property type="match status" value="1"/>
</dbReference>
<keyword evidence="6" id="KW-0804">Transcription</keyword>
<dbReference type="SMART" id="SM00345">
    <property type="entry name" value="HTH_GNTR"/>
    <property type="match status" value="1"/>
</dbReference>
<dbReference type="Proteomes" id="UP000549765">
    <property type="component" value="Unassembled WGS sequence"/>
</dbReference>
<comment type="similarity">
    <text evidence="1">In the C-terminal section; belongs to the class-I pyridoxal-phosphate-dependent aminotransferase family.</text>
</comment>
<dbReference type="Gene3D" id="1.10.10.10">
    <property type="entry name" value="Winged helix-like DNA-binding domain superfamily/Winged helix DNA-binding domain"/>
    <property type="match status" value="1"/>
</dbReference>
<dbReference type="InterPro" id="IPR036390">
    <property type="entry name" value="WH_DNA-bd_sf"/>
</dbReference>
<evidence type="ECO:0000256" key="4">
    <source>
        <dbReference type="ARBA" id="ARBA00023015"/>
    </source>
</evidence>
<comment type="caution">
    <text evidence="8">The sequence shown here is derived from an EMBL/GenBank/DDBJ whole genome shotgun (WGS) entry which is preliminary data.</text>
</comment>
<keyword evidence="2 8" id="KW-0032">Aminotransferase</keyword>
<dbReference type="SUPFAM" id="SSF46785">
    <property type="entry name" value="Winged helix' DNA-binding domain"/>
    <property type="match status" value="1"/>
</dbReference>
<accession>A0A7X6S3Y8</accession>
<dbReference type="InterPro" id="IPR051446">
    <property type="entry name" value="HTH_trans_reg/aminotransferase"/>
</dbReference>
<dbReference type="AlphaFoldDB" id="A0A7X6S3Y8"/>
<dbReference type="Pfam" id="PF00155">
    <property type="entry name" value="Aminotran_1_2"/>
    <property type="match status" value="1"/>
</dbReference>
<dbReference type="InterPro" id="IPR000524">
    <property type="entry name" value="Tscrpt_reg_HTH_GntR"/>
</dbReference>
<dbReference type="EMBL" id="JAAXPN010000006">
    <property type="protein sequence ID" value="NKZ24437.1"/>
    <property type="molecule type" value="Genomic_DNA"/>
</dbReference>
<dbReference type="PROSITE" id="PS50949">
    <property type="entry name" value="HTH_GNTR"/>
    <property type="match status" value="1"/>
</dbReference>
<dbReference type="InterPro" id="IPR015421">
    <property type="entry name" value="PyrdxlP-dep_Trfase_major"/>
</dbReference>
<dbReference type="InterPro" id="IPR036388">
    <property type="entry name" value="WH-like_DNA-bd_sf"/>
</dbReference>
<dbReference type="GO" id="GO:0003677">
    <property type="term" value="F:DNA binding"/>
    <property type="evidence" value="ECO:0007669"/>
    <property type="project" value="UniProtKB-KW"/>
</dbReference>
<dbReference type="RefSeq" id="WP_168722234.1">
    <property type="nucleotide sequence ID" value="NZ_JAAXPN010000006.1"/>
</dbReference>
<dbReference type="Gene3D" id="3.40.640.10">
    <property type="entry name" value="Type I PLP-dependent aspartate aminotransferase-like (Major domain)"/>
    <property type="match status" value="1"/>
</dbReference>
<keyword evidence="9" id="KW-1185">Reference proteome</keyword>
<evidence type="ECO:0000256" key="2">
    <source>
        <dbReference type="ARBA" id="ARBA00022576"/>
    </source>
</evidence>
<evidence type="ECO:0000313" key="8">
    <source>
        <dbReference type="EMBL" id="NKZ24437.1"/>
    </source>
</evidence>
<dbReference type="PANTHER" id="PTHR46577">
    <property type="entry name" value="HTH-TYPE TRANSCRIPTIONAL REGULATORY PROTEIN GABR"/>
    <property type="match status" value="1"/>
</dbReference>